<comment type="caution">
    <text evidence="3">The sequence shown here is derived from an EMBL/GenBank/DDBJ whole genome shotgun (WGS) entry which is preliminary data.</text>
</comment>
<dbReference type="InterPro" id="IPR002541">
    <property type="entry name" value="Cyt_c_assembly"/>
</dbReference>
<feature type="domain" description="Cytochrome c assembly protein" evidence="2">
    <location>
        <begin position="48"/>
        <end position="270"/>
    </location>
</feature>
<evidence type="ECO:0000313" key="3">
    <source>
        <dbReference type="EMBL" id="NMG76339.1"/>
    </source>
</evidence>
<dbReference type="RefSeq" id="WP_169261482.1">
    <property type="nucleotide sequence ID" value="NZ_WTVQ01000030.1"/>
</dbReference>
<proteinExistence type="predicted"/>
<dbReference type="Pfam" id="PF01578">
    <property type="entry name" value="Cytochrom_C_asm"/>
    <property type="match status" value="1"/>
</dbReference>
<feature type="transmembrane region" description="Helical" evidence="1">
    <location>
        <begin position="216"/>
        <end position="233"/>
    </location>
</feature>
<keyword evidence="4" id="KW-1185">Reference proteome</keyword>
<name>A0ABX1QD64_9RHOO</name>
<dbReference type="Proteomes" id="UP000648984">
    <property type="component" value="Unassembled WGS sequence"/>
</dbReference>
<protein>
    <submittedName>
        <fullName evidence="3">Cytochrome C biogenesis protein</fullName>
    </submittedName>
</protein>
<keyword evidence="1" id="KW-0472">Membrane</keyword>
<gene>
    <name evidence="3" type="ORF">GPA25_16385</name>
</gene>
<feature type="transmembrane region" description="Helical" evidence="1">
    <location>
        <begin position="99"/>
        <end position="121"/>
    </location>
</feature>
<feature type="transmembrane region" description="Helical" evidence="1">
    <location>
        <begin position="245"/>
        <end position="267"/>
    </location>
</feature>
<dbReference type="InterPro" id="IPR052372">
    <property type="entry name" value="YpjD/HemX"/>
</dbReference>
<organism evidence="3 4">
    <name type="scientific">Aromatoleum diolicum</name>
    <dbReference type="NCBI Taxonomy" id="75796"/>
    <lineage>
        <taxon>Bacteria</taxon>
        <taxon>Pseudomonadati</taxon>
        <taxon>Pseudomonadota</taxon>
        <taxon>Betaproteobacteria</taxon>
        <taxon>Rhodocyclales</taxon>
        <taxon>Rhodocyclaceae</taxon>
        <taxon>Aromatoleum</taxon>
    </lineage>
</organism>
<feature type="transmembrane region" description="Helical" evidence="1">
    <location>
        <begin position="133"/>
        <end position="155"/>
    </location>
</feature>
<dbReference type="PANTHER" id="PTHR38034:SF1">
    <property type="entry name" value="INNER MEMBRANE PROTEIN YPJD"/>
    <property type="match status" value="1"/>
</dbReference>
<keyword evidence="1" id="KW-1133">Transmembrane helix</keyword>
<evidence type="ECO:0000256" key="1">
    <source>
        <dbReference type="SAM" id="Phobius"/>
    </source>
</evidence>
<feature type="transmembrane region" description="Helical" evidence="1">
    <location>
        <begin position="6"/>
        <end position="22"/>
    </location>
</feature>
<accession>A0ABX1QD64</accession>
<keyword evidence="1" id="KW-0812">Transmembrane</keyword>
<evidence type="ECO:0000259" key="2">
    <source>
        <dbReference type="Pfam" id="PF01578"/>
    </source>
</evidence>
<feature type="transmembrane region" description="Helical" evidence="1">
    <location>
        <begin position="181"/>
        <end position="204"/>
    </location>
</feature>
<evidence type="ECO:0000313" key="4">
    <source>
        <dbReference type="Proteomes" id="UP000648984"/>
    </source>
</evidence>
<dbReference type="EMBL" id="WTVQ01000030">
    <property type="protein sequence ID" value="NMG76339.1"/>
    <property type="molecule type" value="Genomic_DNA"/>
</dbReference>
<reference evidence="3 4" key="1">
    <citation type="submission" date="2019-12" db="EMBL/GenBank/DDBJ databases">
        <title>Comparative genomics gives insights into the taxonomy of the Azoarcus-Aromatoleum group and reveals separate origins of nif in the plant-associated Azoarcus and non-plant-associated Aromatoleum sub-groups.</title>
        <authorList>
            <person name="Lafos M."/>
            <person name="Maluk M."/>
            <person name="Batista M."/>
            <person name="Junghare M."/>
            <person name="Carmona M."/>
            <person name="Faoro H."/>
            <person name="Cruz L.M."/>
            <person name="Battistoni F."/>
            <person name="De Souza E."/>
            <person name="Pedrosa F."/>
            <person name="Chen W.-M."/>
            <person name="Poole P.S."/>
            <person name="Dixon R.A."/>
            <person name="James E.K."/>
        </authorList>
    </citation>
    <scope>NUCLEOTIDE SEQUENCE [LARGE SCALE GENOMIC DNA]</scope>
    <source>
        <strain evidence="3 4">22Lin</strain>
    </source>
</reference>
<sequence>MQTILLHLLAASLYAGLGIHFWRACIQASANQPRRCMSPTERIVMLTALATHGWALQGALFPGDGMRFGFGFAVSLVVWLAVCFYWIETFYARLDGLHGFVVSAGVASSLLPLIFPGQHILANAGSPAFRAHFIIAMLAYSLFTLAALHAMLMAIAERQLHSGRLTRTFANLPPLLTMETLLFRLIGIAFILLTLTLSSGIVFSESLFGQAFRLDHKTIFAIVSWLLFGALLVGRRVWGWRGRVALRWTLAGFTTLVLAYVGSRFVLEVLLGRAS</sequence>
<feature type="transmembrane region" description="Helical" evidence="1">
    <location>
        <begin position="43"/>
        <end position="62"/>
    </location>
</feature>
<dbReference type="PANTHER" id="PTHR38034">
    <property type="entry name" value="INNER MEMBRANE PROTEIN YPJD"/>
    <property type="match status" value="1"/>
</dbReference>
<feature type="transmembrane region" description="Helical" evidence="1">
    <location>
        <begin position="68"/>
        <end position="87"/>
    </location>
</feature>